<reference evidence="2" key="1">
    <citation type="journal article" date="2022" name="Mol. Ecol. Resour.">
        <title>The genomes of chicory, endive, great burdock and yacon provide insights into Asteraceae palaeo-polyploidization history and plant inulin production.</title>
        <authorList>
            <person name="Fan W."/>
            <person name="Wang S."/>
            <person name="Wang H."/>
            <person name="Wang A."/>
            <person name="Jiang F."/>
            <person name="Liu H."/>
            <person name="Zhao H."/>
            <person name="Xu D."/>
            <person name="Zhang Y."/>
        </authorList>
    </citation>
    <scope>NUCLEOTIDE SEQUENCE [LARGE SCALE GENOMIC DNA]</scope>
    <source>
        <strain evidence="2">cv. Niubang</strain>
    </source>
</reference>
<gene>
    <name evidence="1" type="ORF">L6452_40247</name>
</gene>
<reference evidence="1 2" key="2">
    <citation type="journal article" date="2022" name="Mol. Ecol. Resour.">
        <title>The genomes of chicory, endive, great burdock and yacon provide insights into Asteraceae paleo-polyploidization history and plant inulin production.</title>
        <authorList>
            <person name="Fan W."/>
            <person name="Wang S."/>
            <person name="Wang H."/>
            <person name="Wang A."/>
            <person name="Jiang F."/>
            <person name="Liu H."/>
            <person name="Zhao H."/>
            <person name="Xu D."/>
            <person name="Zhang Y."/>
        </authorList>
    </citation>
    <scope>NUCLEOTIDE SEQUENCE [LARGE SCALE GENOMIC DNA]</scope>
    <source>
        <strain evidence="2">cv. Niubang</strain>
    </source>
</reference>
<proteinExistence type="predicted"/>
<name>A0ACB8XLR7_ARCLA</name>
<dbReference type="EMBL" id="CM042062">
    <property type="protein sequence ID" value="KAI3669028.1"/>
    <property type="molecule type" value="Genomic_DNA"/>
</dbReference>
<organism evidence="1 2">
    <name type="scientific">Arctium lappa</name>
    <name type="common">Greater burdock</name>
    <name type="synonym">Lappa major</name>
    <dbReference type="NCBI Taxonomy" id="4217"/>
    <lineage>
        <taxon>Eukaryota</taxon>
        <taxon>Viridiplantae</taxon>
        <taxon>Streptophyta</taxon>
        <taxon>Embryophyta</taxon>
        <taxon>Tracheophyta</taxon>
        <taxon>Spermatophyta</taxon>
        <taxon>Magnoliopsida</taxon>
        <taxon>eudicotyledons</taxon>
        <taxon>Gunneridae</taxon>
        <taxon>Pentapetalae</taxon>
        <taxon>asterids</taxon>
        <taxon>campanulids</taxon>
        <taxon>Asterales</taxon>
        <taxon>Asteraceae</taxon>
        <taxon>Carduoideae</taxon>
        <taxon>Cardueae</taxon>
        <taxon>Arctiinae</taxon>
        <taxon>Arctium</taxon>
    </lineage>
</organism>
<protein>
    <submittedName>
        <fullName evidence="1">Uncharacterized protein</fullName>
    </submittedName>
</protein>
<keyword evidence="2" id="KW-1185">Reference proteome</keyword>
<sequence length="258" mass="29121">MYLAVVPMFHIYGLTLFVMILSLGTTFVFMREFNLNEMMDFIDRYGVTHLPGVPPLVTTLTKMGTGGRMKSLKHVLCNYSIEHENHRGVFAVFPQVDFIQTKPPWLHGNWASYAMLISTGELEECIVMKMIRFNTRVEYVGIQDYSGLGKDLRWIVKRKLKDSDRKVVAEVFDVVVVATGHYSHPRLPSIKGMDDGEESKCIAIYTGFRAILRPVVVGNSLSGHDISMELVNVDKEIHLSAKLPGVLEGLSKVISKRD</sequence>
<dbReference type="Proteomes" id="UP001055879">
    <property type="component" value="Linkage Group LG16"/>
</dbReference>
<evidence type="ECO:0000313" key="1">
    <source>
        <dbReference type="EMBL" id="KAI3669028.1"/>
    </source>
</evidence>
<evidence type="ECO:0000313" key="2">
    <source>
        <dbReference type="Proteomes" id="UP001055879"/>
    </source>
</evidence>
<comment type="caution">
    <text evidence="1">The sequence shown here is derived from an EMBL/GenBank/DDBJ whole genome shotgun (WGS) entry which is preliminary data.</text>
</comment>
<accession>A0ACB8XLR7</accession>